<accession>A0A7W7WXQ9</accession>
<evidence type="ECO:0000313" key="4">
    <source>
        <dbReference type="Proteomes" id="UP000542674"/>
    </source>
</evidence>
<evidence type="ECO:0000256" key="1">
    <source>
        <dbReference type="SAM" id="MobiDB-lite"/>
    </source>
</evidence>
<dbReference type="EMBL" id="JACHJS010000001">
    <property type="protein sequence ID" value="MBB4967625.1"/>
    <property type="molecule type" value="Genomic_DNA"/>
</dbReference>
<keyword evidence="2" id="KW-0732">Signal</keyword>
<dbReference type="PROSITE" id="PS51257">
    <property type="entry name" value="PROKAR_LIPOPROTEIN"/>
    <property type="match status" value="1"/>
</dbReference>
<protein>
    <recommendedName>
        <fullName evidence="5">DUF3558 domain-containing protein</fullName>
    </recommendedName>
</protein>
<comment type="caution">
    <text evidence="3">The sequence shown here is derived from an EMBL/GenBank/DDBJ whole genome shotgun (WGS) entry which is preliminary data.</text>
</comment>
<evidence type="ECO:0000313" key="3">
    <source>
        <dbReference type="EMBL" id="MBB4967625.1"/>
    </source>
</evidence>
<sequence>MRRTPVVLALALALGLSGCAAKVVGSPVAAGGATSAPSTTASGKPSASGKPTSSGTAKPSATSAAPSGTQSTGKVKIGTRKKSTGPDACGLVTPEDAKVAVGAARVGEPGCILSTEEPYVVVLVLVTFSDFEGQAREFEIGGNTAYEIKDDADCSVIVMLTDDPDEITPALKVDVTPVDEGLDTCKIAVALATKGFERLPNA</sequence>
<proteinExistence type="predicted"/>
<dbReference type="AlphaFoldDB" id="A0A7W7WXQ9"/>
<gene>
    <name evidence="3" type="ORF">F4559_004984</name>
</gene>
<keyword evidence="4" id="KW-1185">Reference proteome</keyword>
<feature type="compositionally biased region" description="Low complexity" evidence="1">
    <location>
        <begin position="30"/>
        <end position="73"/>
    </location>
</feature>
<dbReference type="Proteomes" id="UP000542674">
    <property type="component" value="Unassembled WGS sequence"/>
</dbReference>
<feature type="signal peptide" evidence="2">
    <location>
        <begin position="1"/>
        <end position="21"/>
    </location>
</feature>
<evidence type="ECO:0008006" key="5">
    <source>
        <dbReference type="Google" id="ProtNLM"/>
    </source>
</evidence>
<name>A0A7W7WXQ9_9PSEU</name>
<reference evidence="3 4" key="1">
    <citation type="submission" date="2020-08" db="EMBL/GenBank/DDBJ databases">
        <title>Sequencing the genomes of 1000 actinobacteria strains.</title>
        <authorList>
            <person name="Klenk H.-P."/>
        </authorList>
    </citation>
    <scope>NUCLEOTIDE SEQUENCE [LARGE SCALE GENOMIC DNA]</scope>
    <source>
        <strain evidence="3 4">DSM 45084</strain>
    </source>
</reference>
<feature type="chain" id="PRO_5038907943" description="DUF3558 domain-containing protein" evidence="2">
    <location>
        <begin position="22"/>
        <end position="202"/>
    </location>
</feature>
<organism evidence="3 4">
    <name type="scientific">Saccharothrix violaceirubra</name>
    <dbReference type="NCBI Taxonomy" id="413306"/>
    <lineage>
        <taxon>Bacteria</taxon>
        <taxon>Bacillati</taxon>
        <taxon>Actinomycetota</taxon>
        <taxon>Actinomycetes</taxon>
        <taxon>Pseudonocardiales</taxon>
        <taxon>Pseudonocardiaceae</taxon>
        <taxon>Saccharothrix</taxon>
    </lineage>
</organism>
<feature type="region of interest" description="Disordered" evidence="1">
    <location>
        <begin position="30"/>
        <end position="89"/>
    </location>
</feature>
<evidence type="ECO:0000256" key="2">
    <source>
        <dbReference type="SAM" id="SignalP"/>
    </source>
</evidence>